<dbReference type="EMBL" id="JAVREY010000153">
    <property type="protein sequence ID" value="MDT0470017.1"/>
    <property type="molecule type" value="Genomic_DNA"/>
</dbReference>
<dbReference type="RefSeq" id="WP_311701444.1">
    <property type="nucleotide sequence ID" value="NZ_JAVREY010000153.1"/>
</dbReference>
<feature type="transmembrane region" description="Helical" evidence="8">
    <location>
        <begin position="73"/>
        <end position="93"/>
    </location>
</feature>
<feature type="transmembrane region" description="Helical" evidence="8">
    <location>
        <begin position="99"/>
        <end position="118"/>
    </location>
</feature>
<evidence type="ECO:0000313" key="10">
    <source>
        <dbReference type="EMBL" id="MDT0470017.1"/>
    </source>
</evidence>
<keyword evidence="2" id="KW-1003">Cell membrane</keyword>
<evidence type="ECO:0000256" key="6">
    <source>
        <dbReference type="ARBA" id="ARBA00043993"/>
    </source>
</evidence>
<feature type="transmembrane region" description="Helical" evidence="8">
    <location>
        <begin position="414"/>
        <end position="432"/>
    </location>
</feature>
<keyword evidence="3 8" id="KW-0812">Transmembrane</keyword>
<evidence type="ECO:0000256" key="4">
    <source>
        <dbReference type="ARBA" id="ARBA00022989"/>
    </source>
</evidence>
<evidence type="ECO:0000256" key="8">
    <source>
        <dbReference type="SAM" id="Phobius"/>
    </source>
</evidence>
<feature type="transmembrane region" description="Helical" evidence="8">
    <location>
        <begin position="438"/>
        <end position="455"/>
    </location>
</feature>
<keyword evidence="5 8" id="KW-0472">Membrane</keyword>
<feature type="compositionally biased region" description="Basic and acidic residues" evidence="7">
    <location>
        <begin position="562"/>
        <end position="575"/>
    </location>
</feature>
<evidence type="ECO:0000256" key="3">
    <source>
        <dbReference type="ARBA" id="ARBA00022692"/>
    </source>
</evidence>
<keyword evidence="11" id="KW-1185">Reference proteome</keyword>
<proteinExistence type="inferred from homology"/>
<protein>
    <submittedName>
        <fullName evidence="10">FUSC family protein</fullName>
    </submittedName>
</protein>
<dbReference type="PANTHER" id="PTHR30509">
    <property type="entry name" value="P-HYDROXYBENZOIC ACID EFFLUX PUMP SUBUNIT-RELATED"/>
    <property type="match status" value="1"/>
</dbReference>
<sequence>MRWWSSLVATGREGLRLQRAFAAPSVIARAILAALLAAILGLLLNDPVAGAMASVGAVISGIGTIISSQRHRVVNALGMAAALSAMAVLGALVNGRTWLYLPVLAVVAFAAGLWWTLGRAPGLRGYLSVLGLIIMADLAPGVHAGLVMAGWVATGTGLMVVVQLLPPYRPRYAAQRHALAALYQSLAKTSVTADSAALGPSAPFTAARQALDLLPQFSRPAAAAMFGLLGEAELIRRALETVRLTTPEAAAAGNQEALAAAAQVLDDISRTVASGREHRTPERVWTLLEAWAAASPVRAPRDLAARLRPAERLARRSTEDRLGDVLEPHCEVPGLYAGTPGVARAARRIRAQLRPQSPIFRHAVRLVVGVVVAEVIGRSIGGWDGLGISAHGYWVTRSTILVLFPGYGHTIARGWGRAIGTVLGGLLAWVLSLPHWPPTGLVAASVVLAAAVFVFQRTGQLMLNLCLTCWIVFVIHHGGGLPGPTAWARSADTVVGAALAVLLFLVWPTWSTRRLPGLLAEWLRVQDRLLPELLTGYADVGATDPAAVDELRARSRQVREHLETAVKESRAEPAQRHSPWSTTQLEQISTQVSMVAGCVTLLHEHLPRTPRDTVPELTELADPMHEHLSALARAAAGAEPVAPGALRSVFDSFTARSGLPAELSYGSDRAATSHAVALSAATVDAVEALTTTIAARHRRHSGGLKPRKAAAHFDAGPPAGMASRQVV</sequence>
<dbReference type="Pfam" id="PF13515">
    <property type="entry name" value="FUSC_2"/>
    <property type="match status" value="1"/>
</dbReference>
<comment type="caution">
    <text evidence="10">The sequence shown here is derived from an EMBL/GenBank/DDBJ whole genome shotgun (WGS) entry which is preliminary data.</text>
</comment>
<feature type="transmembrane region" description="Helical" evidence="8">
    <location>
        <begin position="148"/>
        <end position="166"/>
    </location>
</feature>
<dbReference type="InterPro" id="IPR049453">
    <property type="entry name" value="Memb_transporter_dom"/>
</dbReference>
<feature type="transmembrane region" description="Helical" evidence="8">
    <location>
        <begin position="462"/>
        <end position="480"/>
    </location>
</feature>
<comment type="similarity">
    <text evidence="6">Belongs to the YccS/YhfK family.</text>
</comment>
<name>A0ABU2U9U7_9ACTN</name>
<evidence type="ECO:0000256" key="5">
    <source>
        <dbReference type="ARBA" id="ARBA00023136"/>
    </source>
</evidence>
<evidence type="ECO:0000256" key="1">
    <source>
        <dbReference type="ARBA" id="ARBA00004651"/>
    </source>
</evidence>
<feature type="transmembrane region" description="Helical" evidence="8">
    <location>
        <begin position="48"/>
        <end position="66"/>
    </location>
</feature>
<accession>A0ABU2U9U7</accession>
<evidence type="ECO:0000313" key="11">
    <source>
        <dbReference type="Proteomes" id="UP001183809"/>
    </source>
</evidence>
<feature type="transmembrane region" description="Helical" evidence="8">
    <location>
        <begin position="21"/>
        <end position="42"/>
    </location>
</feature>
<feature type="region of interest" description="Disordered" evidence="7">
    <location>
        <begin position="562"/>
        <end position="583"/>
    </location>
</feature>
<keyword evidence="4 8" id="KW-1133">Transmembrane helix</keyword>
<gene>
    <name evidence="10" type="ORF">RM764_45115</name>
</gene>
<dbReference type="Proteomes" id="UP001183809">
    <property type="component" value="Unassembled WGS sequence"/>
</dbReference>
<dbReference type="PANTHER" id="PTHR30509:SF9">
    <property type="entry name" value="MULTIDRUG RESISTANCE PROTEIN MDTO"/>
    <property type="match status" value="1"/>
</dbReference>
<feature type="domain" description="Integral membrane bound transporter" evidence="9">
    <location>
        <begin position="388"/>
        <end position="502"/>
    </location>
</feature>
<evidence type="ECO:0000259" key="9">
    <source>
        <dbReference type="Pfam" id="PF13515"/>
    </source>
</evidence>
<organism evidence="10 11">
    <name type="scientific">Streptomyces gibsoniae</name>
    <dbReference type="NCBI Taxonomy" id="3075529"/>
    <lineage>
        <taxon>Bacteria</taxon>
        <taxon>Bacillati</taxon>
        <taxon>Actinomycetota</taxon>
        <taxon>Actinomycetes</taxon>
        <taxon>Kitasatosporales</taxon>
        <taxon>Streptomycetaceae</taxon>
        <taxon>Streptomyces</taxon>
    </lineage>
</organism>
<feature type="transmembrane region" description="Helical" evidence="8">
    <location>
        <begin position="486"/>
        <end position="507"/>
    </location>
</feature>
<reference evidence="11" key="1">
    <citation type="submission" date="2023-07" db="EMBL/GenBank/DDBJ databases">
        <title>30 novel species of actinomycetes from the DSMZ collection.</title>
        <authorList>
            <person name="Nouioui I."/>
        </authorList>
    </citation>
    <scope>NUCLEOTIDE SEQUENCE [LARGE SCALE GENOMIC DNA]</scope>
    <source>
        <strain evidence="11">DSM 41699</strain>
    </source>
</reference>
<evidence type="ECO:0000256" key="7">
    <source>
        <dbReference type="SAM" id="MobiDB-lite"/>
    </source>
</evidence>
<evidence type="ECO:0000256" key="2">
    <source>
        <dbReference type="ARBA" id="ARBA00022475"/>
    </source>
</evidence>
<feature type="compositionally biased region" description="Basic residues" evidence="7">
    <location>
        <begin position="697"/>
        <end position="710"/>
    </location>
</feature>
<comment type="subcellular location">
    <subcellularLocation>
        <location evidence="1">Cell membrane</location>
        <topology evidence="1">Multi-pass membrane protein</topology>
    </subcellularLocation>
</comment>
<feature type="transmembrane region" description="Helical" evidence="8">
    <location>
        <begin position="125"/>
        <end position="142"/>
    </location>
</feature>
<feature type="region of interest" description="Disordered" evidence="7">
    <location>
        <begin position="697"/>
        <end position="727"/>
    </location>
</feature>